<keyword evidence="1" id="KW-0812">Transmembrane</keyword>
<keyword evidence="3" id="KW-1185">Reference proteome</keyword>
<dbReference type="EMBL" id="RCCP01000002">
    <property type="protein sequence ID" value="RLJ87031.1"/>
    <property type="molecule type" value="Genomic_DNA"/>
</dbReference>
<protein>
    <recommendedName>
        <fullName evidence="4">YesK-like protein</fullName>
    </recommendedName>
</protein>
<proteinExistence type="predicted"/>
<name>A0A497YRC2_9BACL</name>
<evidence type="ECO:0000313" key="2">
    <source>
        <dbReference type="EMBL" id="RLJ87031.1"/>
    </source>
</evidence>
<keyword evidence="1" id="KW-1133">Transmembrane helix</keyword>
<sequence>MILILAAYIAILSFAVRKFAGKNREKWINAGFLTAFVLPLVVFFLLLNILGTLTGAGMGSAAAGLLFGAATCITGFVFLYIGYTAKPKHS</sequence>
<comment type="caution">
    <text evidence="2">The sequence shown here is derived from an EMBL/GenBank/DDBJ whole genome shotgun (WGS) entry which is preliminary data.</text>
</comment>
<feature type="transmembrane region" description="Helical" evidence="1">
    <location>
        <begin position="27"/>
        <end position="50"/>
    </location>
</feature>
<dbReference type="Proteomes" id="UP000280791">
    <property type="component" value="Unassembled WGS sequence"/>
</dbReference>
<reference evidence="2 3" key="1">
    <citation type="submission" date="2018-10" db="EMBL/GenBank/DDBJ databases">
        <title>Genomic Encyclopedia of Type Strains, Phase IV (KMG-IV): sequencing the most valuable type-strain genomes for metagenomic binning, comparative biology and taxonomic classification.</title>
        <authorList>
            <person name="Goeker M."/>
        </authorList>
    </citation>
    <scope>NUCLEOTIDE SEQUENCE [LARGE SCALE GENOMIC DNA]</scope>
    <source>
        <strain evidence="2 3">DSM 20549</strain>
    </source>
</reference>
<evidence type="ECO:0000256" key="1">
    <source>
        <dbReference type="SAM" id="Phobius"/>
    </source>
</evidence>
<evidence type="ECO:0008006" key="4">
    <source>
        <dbReference type="Google" id="ProtNLM"/>
    </source>
</evidence>
<evidence type="ECO:0000313" key="3">
    <source>
        <dbReference type="Proteomes" id="UP000280791"/>
    </source>
</evidence>
<gene>
    <name evidence="2" type="ORF">DFR62_1829</name>
</gene>
<keyword evidence="1" id="KW-0472">Membrane</keyword>
<feature type="transmembrane region" description="Helical" evidence="1">
    <location>
        <begin position="62"/>
        <end position="83"/>
    </location>
</feature>
<dbReference type="AlphaFoldDB" id="A0A497YRC2"/>
<dbReference type="RefSeq" id="WP_121299864.1">
    <property type="nucleotide sequence ID" value="NZ_QBEW01000012.1"/>
</dbReference>
<organism evidence="2 3">
    <name type="scientific">Planococcus citreus</name>
    <dbReference type="NCBI Taxonomy" id="1373"/>
    <lineage>
        <taxon>Bacteria</taxon>
        <taxon>Bacillati</taxon>
        <taxon>Bacillota</taxon>
        <taxon>Bacilli</taxon>
        <taxon>Bacillales</taxon>
        <taxon>Caryophanaceae</taxon>
        <taxon>Planococcus</taxon>
    </lineage>
</organism>
<accession>A0A497YRC2</accession>